<dbReference type="EMBL" id="AZMM01016872">
    <property type="protein sequence ID" value="ETJ27767.1"/>
    <property type="molecule type" value="Genomic_DNA"/>
</dbReference>
<dbReference type="Pfam" id="PF09903">
    <property type="entry name" value="DUF2130"/>
    <property type="match status" value="1"/>
</dbReference>
<proteinExistence type="predicted"/>
<feature type="non-terminal residue" evidence="1">
    <location>
        <position position="1"/>
    </location>
</feature>
<dbReference type="InterPro" id="IPR019219">
    <property type="entry name" value="DUF2130"/>
</dbReference>
<name>W1XBN8_9ZZZZ</name>
<protein>
    <submittedName>
        <fullName evidence="1">Uncharacterized protein</fullName>
    </submittedName>
</protein>
<dbReference type="AlphaFoldDB" id="W1XBN8"/>
<comment type="caution">
    <text evidence="1">The sequence shown here is derived from an EMBL/GenBank/DDBJ whole genome shotgun (WGS) entry which is preliminary data.</text>
</comment>
<gene>
    <name evidence="1" type="ORF">Q604_UNBC16872G0001</name>
</gene>
<accession>W1XBN8</accession>
<evidence type="ECO:0000313" key="1">
    <source>
        <dbReference type="EMBL" id="ETJ27767.1"/>
    </source>
</evidence>
<feature type="non-terminal residue" evidence="1">
    <location>
        <position position="84"/>
    </location>
</feature>
<reference evidence="1" key="1">
    <citation type="submission" date="2013-12" db="EMBL/GenBank/DDBJ databases">
        <title>A Varibaculum cambriense genome reconstructed from a premature infant gut community with otherwise low bacterial novelty that shifts toward anaerobic metabolism during the third week of life.</title>
        <authorList>
            <person name="Brown C.T."/>
            <person name="Sharon I."/>
            <person name="Thomas B.C."/>
            <person name="Castelle C.J."/>
            <person name="Morowitz M.J."/>
            <person name="Banfield J.F."/>
        </authorList>
    </citation>
    <scope>NUCLEOTIDE SEQUENCE</scope>
</reference>
<organism evidence="1">
    <name type="scientific">human gut metagenome</name>
    <dbReference type="NCBI Taxonomy" id="408170"/>
    <lineage>
        <taxon>unclassified sequences</taxon>
        <taxon>metagenomes</taxon>
        <taxon>organismal metagenomes</taxon>
    </lineage>
</organism>
<sequence length="84" mass="9878">EMKNEADGTEKKHKNADFYKELDKDRREKKCEYAVLVSMLEADNDYFNTGIVDVSHEYEKMYVVRPQFFIQLIGLLRNAALNSL</sequence>